<evidence type="ECO:0000256" key="6">
    <source>
        <dbReference type="ARBA" id="ARBA00022792"/>
    </source>
</evidence>
<dbReference type="EnsemblMetazoa" id="CJA07862.1">
    <property type="protein sequence ID" value="CJA07862.1"/>
    <property type="gene ID" value="WBGene00127066"/>
</dbReference>
<evidence type="ECO:0000313" key="13">
    <source>
        <dbReference type="EnsemblMetazoa" id="CJA07862.1"/>
    </source>
</evidence>
<keyword evidence="7 12" id="KW-1133">Transmembrane helix</keyword>
<feature type="repeat" description="Solcar" evidence="10">
    <location>
        <begin position="5"/>
        <end position="78"/>
    </location>
</feature>
<dbReference type="AlphaFoldDB" id="A0A8R1HPE4"/>
<keyword evidence="8" id="KW-0496">Mitochondrion</keyword>
<dbReference type="SUPFAM" id="SSF103506">
    <property type="entry name" value="Mitochondrial carrier"/>
    <property type="match status" value="1"/>
</dbReference>
<organism evidence="13 14">
    <name type="scientific">Caenorhabditis japonica</name>
    <dbReference type="NCBI Taxonomy" id="281687"/>
    <lineage>
        <taxon>Eukaryota</taxon>
        <taxon>Metazoa</taxon>
        <taxon>Ecdysozoa</taxon>
        <taxon>Nematoda</taxon>
        <taxon>Chromadorea</taxon>
        <taxon>Rhabditida</taxon>
        <taxon>Rhabditina</taxon>
        <taxon>Rhabditomorpha</taxon>
        <taxon>Rhabditoidea</taxon>
        <taxon>Rhabditidae</taxon>
        <taxon>Peloderinae</taxon>
        <taxon>Caenorhabditis</taxon>
    </lineage>
</organism>
<keyword evidence="5" id="KW-0677">Repeat</keyword>
<evidence type="ECO:0000256" key="11">
    <source>
        <dbReference type="RuleBase" id="RU000488"/>
    </source>
</evidence>
<evidence type="ECO:0000256" key="12">
    <source>
        <dbReference type="SAM" id="Phobius"/>
    </source>
</evidence>
<evidence type="ECO:0000256" key="5">
    <source>
        <dbReference type="ARBA" id="ARBA00022737"/>
    </source>
</evidence>
<sequence length="272" mass="29058">MPEDGSVVRWLVCGATAGLAVDIGLYPLDTIKSRMQSKQGFIAAGGFKDIYRGMSSVLVGSAPGAAIFFLTYKYINSQIKQKVRKNDALIDAVSASLAEIAACAVRVPTELCKQRAQVKANTRLSQICKEIMDSKGLRGFYQGYGSTVAREIPFSIIQFPIWEALKRTVAERKESGKCSPLEGAACGSVAGCIAAGLTTPLDVAKTRIMLTKSGPAPGILSTLKEVYTTGGMSGLYSGIVPRVMWISGGGFVFFGAYESAMHLTKFLDKVDN</sequence>
<keyword evidence="6" id="KW-0999">Mitochondrion inner membrane</keyword>
<feature type="repeat" description="Solcar" evidence="10">
    <location>
        <begin position="86"/>
        <end position="168"/>
    </location>
</feature>
<dbReference type="Proteomes" id="UP000005237">
    <property type="component" value="Unassembled WGS sequence"/>
</dbReference>
<evidence type="ECO:0008006" key="15">
    <source>
        <dbReference type="Google" id="ProtNLM"/>
    </source>
</evidence>
<comment type="similarity">
    <text evidence="2 11">Belongs to the mitochondrial carrier (TC 2.A.29) family.</text>
</comment>
<dbReference type="PANTHER" id="PTHR45667">
    <property type="entry name" value="S-ADENOSYLMETHIONINE MITOCHONDRIAL CARRIER PROTEIN"/>
    <property type="match status" value="1"/>
</dbReference>
<dbReference type="GO" id="GO:0005743">
    <property type="term" value="C:mitochondrial inner membrane"/>
    <property type="evidence" value="ECO:0007669"/>
    <property type="project" value="UniProtKB-SubCell"/>
</dbReference>
<evidence type="ECO:0000313" key="14">
    <source>
        <dbReference type="Proteomes" id="UP000005237"/>
    </source>
</evidence>
<evidence type="ECO:0000256" key="4">
    <source>
        <dbReference type="ARBA" id="ARBA00022692"/>
    </source>
</evidence>
<keyword evidence="14" id="KW-1185">Reference proteome</keyword>
<keyword evidence="4 10" id="KW-0812">Transmembrane</keyword>
<feature type="transmembrane region" description="Helical" evidence="12">
    <location>
        <begin position="6"/>
        <end position="28"/>
    </location>
</feature>
<evidence type="ECO:0000256" key="3">
    <source>
        <dbReference type="ARBA" id="ARBA00022448"/>
    </source>
</evidence>
<evidence type="ECO:0000256" key="7">
    <source>
        <dbReference type="ARBA" id="ARBA00022989"/>
    </source>
</evidence>
<dbReference type="Pfam" id="PF00153">
    <property type="entry name" value="Mito_carr"/>
    <property type="match status" value="3"/>
</dbReference>
<accession>A0A8R1HPE4</accession>
<evidence type="ECO:0000256" key="1">
    <source>
        <dbReference type="ARBA" id="ARBA00004448"/>
    </source>
</evidence>
<evidence type="ECO:0000256" key="10">
    <source>
        <dbReference type="PROSITE-ProRule" id="PRU00282"/>
    </source>
</evidence>
<feature type="repeat" description="Solcar" evidence="10">
    <location>
        <begin position="178"/>
        <end position="263"/>
    </location>
</feature>
<reference evidence="14" key="1">
    <citation type="submission" date="2010-08" db="EMBL/GenBank/DDBJ databases">
        <authorList>
            <consortium name="Caenorhabditis japonica Sequencing Consortium"/>
            <person name="Wilson R.K."/>
        </authorList>
    </citation>
    <scope>NUCLEOTIDE SEQUENCE [LARGE SCALE GENOMIC DNA]</scope>
    <source>
        <strain evidence="14">DF5081</strain>
    </source>
</reference>
<dbReference type="FunFam" id="1.50.40.10:FF:000018">
    <property type="entry name" value="S-adenosylmethionine mitochondrial carrier protein-like"/>
    <property type="match status" value="1"/>
</dbReference>
<reference evidence="13" key="2">
    <citation type="submission" date="2022-06" db="UniProtKB">
        <authorList>
            <consortium name="EnsemblMetazoa"/>
        </authorList>
    </citation>
    <scope>IDENTIFICATION</scope>
    <source>
        <strain evidence="13">DF5081</strain>
    </source>
</reference>
<dbReference type="InterPro" id="IPR018108">
    <property type="entry name" value="MCP_transmembrane"/>
</dbReference>
<evidence type="ECO:0000256" key="9">
    <source>
        <dbReference type="ARBA" id="ARBA00023136"/>
    </source>
</evidence>
<proteinExistence type="inferred from homology"/>
<feature type="transmembrane region" description="Helical" evidence="12">
    <location>
        <begin position="57"/>
        <end position="75"/>
    </location>
</feature>
<dbReference type="OMA" id="DIWIAGA"/>
<protein>
    <recommendedName>
        <fullName evidence="15">S-adenosylmethionine mitochondrial carrier protein</fullName>
    </recommendedName>
</protein>
<keyword evidence="3 11" id="KW-0813">Transport</keyword>
<dbReference type="Gene3D" id="1.50.40.10">
    <property type="entry name" value="Mitochondrial carrier domain"/>
    <property type="match status" value="1"/>
</dbReference>
<comment type="subcellular location">
    <subcellularLocation>
        <location evidence="1">Mitochondrion inner membrane</location>
        <topology evidence="1">Multi-pass membrane protein</topology>
    </subcellularLocation>
</comment>
<dbReference type="InterPro" id="IPR023395">
    <property type="entry name" value="MCP_dom_sf"/>
</dbReference>
<keyword evidence="9 10" id="KW-0472">Membrane</keyword>
<evidence type="ECO:0000256" key="2">
    <source>
        <dbReference type="ARBA" id="ARBA00006375"/>
    </source>
</evidence>
<name>A0A8R1HPE4_CAEJA</name>
<dbReference type="PROSITE" id="PS50920">
    <property type="entry name" value="SOLCAR"/>
    <property type="match status" value="3"/>
</dbReference>
<evidence type="ECO:0000256" key="8">
    <source>
        <dbReference type="ARBA" id="ARBA00023128"/>
    </source>
</evidence>